<evidence type="ECO:0000256" key="2">
    <source>
        <dbReference type="ARBA" id="ARBA00022741"/>
    </source>
</evidence>
<evidence type="ECO:0000256" key="4">
    <source>
        <dbReference type="ARBA" id="ARBA00022840"/>
    </source>
</evidence>
<dbReference type="Proteomes" id="UP000007587">
    <property type="component" value="Chromosome"/>
</dbReference>
<sequence length="389" mass="43601">MERKQRQQKPKEAIPGHGLLFIRSVTSQVGKYQRIRPLVEGIIEDSLAKATDPQGIEKTLVLQCLRSDMAEHVNFPEMFLDTARDAARLTHPHLAKVVDVGETDGTYFLAREHIDGPSLCRVIKHVTTQRMTLPATLCARIISQACEGLAHAHDLTEPKTNEPLRLIHRCIRPYNILLSRQGTAKVVDFGIDYFRVRWAPEYHYPDMSKYRYMAPEEIMGVSVDLRVDVYSLGLVLYEMLTTHRPFESVSEFNLFRAVAYEPLVPAEQHRPDLPDALRAILARALAKDRDQRYPDCHTFRKDLEDFIRSVGEPVTSRQVAQLVQQVSPSDDPTVVAPAPDGPENQARPRVGRGWILAAAVGLGVLVGGGALIWKMSAAPEPGKVRTTPP</sequence>
<dbReference type="KEGG" id="ccx:COCOR_04805"/>
<keyword evidence="6" id="KW-0472">Membrane</keyword>
<keyword evidence="3 8" id="KW-0418">Kinase</keyword>
<keyword evidence="6" id="KW-1133">Transmembrane helix</keyword>
<protein>
    <submittedName>
        <fullName evidence="8">Serine/threonine protein kinase</fullName>
    </submittedName>
</protein>
<dbReference type="InterPro" id="IPR000719">
    <property type="entry name" value="Prot_kinase_dom"/>
</dbReference>
<evidence type="ECO:0000313" key="9">
    <source>
        <dbReference type="Proteomes" id="UP000007587"/>
    </source>
</evidence>
<dbReference type="Pfam" id="PF00069">
    <property type="entry name" value="Pkinase"/>
    <property type="match status" value="1"/>
</dbReference>
<keyword evidence="2" id="KW-0547">Nucleotide-binding</keyword>
<dbReference type="CDD" id="cd14014">
    <property type="entry name" value="STKc_PknB_like"/>
    <property type="match status" value="1"/>
</dbReference>
<keyword evidence="4" id="KW-0067">ATP-binding</keyword>
<proteinExistence type="predicted"/>
<dbReference type="Gene3D" id="1.10.510.10">
    <property type="entry name" value="Transferase(Phosphotransferase) domain 1"/>
    <property type="match status" value="1"/>
</dbReference>
<dbReference type="GO" id="GO:0005524">
    <property type="term" value="F:ATP binding"/>
    <property type="evidence" value="ECO:0007669"/>
    <property type="project" value="UniProtKB-KW"/>
</dbReference>
<accession>H8MKX5</accession>
<evidence type="ECO:0000259" key="7">
    <source>
        <dbReference type="PROSITE" id="PS50011"/>
    </source>
</evidence>
<dbReference type="InterPro" id="IPR011009">
    <property type="entry name" value="Kinase-like_dom_sf"/>
</dbReference>
<evidence type="ECO:0000256" key="5">
    <source>
        <dbReference type="SAM" id="MobiDB-lite"/>
    </source>
</evidence>
<keyword evidence="1" id="KW-0808">Transferase</keyword>
<keyword evidence="8" id="KW-0723">Serine/threonine-protein kinase</keyword>
<dbReference type="GO" id="GO:0004674">
    <property type="term" value="F:protein serine/threonine kinase activity"/>
    <property type="evidence" value="ECO:0007669"/>
    <property type="project" value="UniProtKB-KW"/>
</dbReference>
<evidence type="ECO:0000256" key="6">
    <source>
        <dbReference type="SAM" id="Phobius"/>
    </source>
</evidence>
<dbReference type="AlphaFoldDB" id="H8MKX5"/>
<dbReference type="InParanoid" id="H8MKX5"/>
<dbReference type="EMBL" id="CP003389">
    <property type="protein sequence ID" value="AFE09886.1"/>
    <property type="molecule type" value="Genomic_DNA"/>
</dbReference>
<name>H8MKX5_CORCM</name>
<dbReference type="HOGENOM" id="CLU_000288_63_44_7"/>
<feature type="transmembrane region" description="Helical" evidence="6">
    <location>
        <begin position="354"/>
        <end position="373"/>
    </location>
</feature>
<dbReference type="OrthoDB" id="9801841at2"/>
<dbReference type="PROSITE" id="PS50011">
    <property type="entry name" value="PROTEIN_KINASE_DOM"/>
    <property type="match status" value="1"/>
</dbReference>
<dbReference type="SUPFAM" id="SSF56112">
    <property type="entry name" value="Protein kinase-like (PK-like)"/>
    <property type="match status" value="1"/>
</dbReference>
<dbReference type="PANTHER" id="PTHR43289">
    <property type="entry name" value="MITOGEN-ACTIVATED PROTEIN KINASE KINASE KINASE 20-RELATED"/>
    <property type="match status" value="1"/>
</dbReference>
<reference evidence="8 9" key="1">
    <citation type="journal article" date="2012" name="J. Bacteriol.">
        <title>Complete Genome Sequence of the Fruiting Myxobacterium Corallococcus coralloides DSM 2259.</title>
        <authorList>
            <person name="Huntley S."/>
            <person name="Zhang Y."/>
            <person name="Treuner-Lange A."/>
            <person name="Kneip S."/>
            <person name="Sensen C.W."/>
            <person name="Sogaard-Andersen L."/>
        </authorList>
    </citation>
    <scope>NUCLEOTIDE SEQUENCE [LARGE SCALE GENOMIC DNA]</scope>
    <source>
        <strain evidence="9">ATCC 25202 / DSM 2259 / NBRC 100086 / M2</strain>
    </source>
</reference>
<dbReference type="STRING" id="1144275.COCOR_04805"/>
<evidence type="ECO:0000313" key="8">
    <source>
        <dbReference type="EMBL" id="AFE09886.1"/>
    </source>
</evidence>
<gene>
    <name evidence="8" type="primary">pkn6F</name>
    <name evidence="8" type="ordered locus">COCOR_04805</name>
</gene>
<dbReference type="eggNOG" id="COG0515">
    <property type="taxonomic scope" value="Bacteria"/>
</dbReference>
<evidence type="ECO:0000256" key="3">
    <source>
        <dbReference type="ARBA" id="ARBA00022777"/>
    </source>
</evidence>
<feature type="domain" description="Protein kinase" evidence="7">
    <location>
        <begin position="32"/>
        <end position="307"/>
    </location>
</feature>
<keyword evidence="6" id="KW-0812">Transmembrane</keyword>
<organism evidence="8 9">
    <name type="scientific">Corallococcus coralloides (strain ATCC 25202 / DSM 2259 / NBRC 100086 / M2)</name>
    <name type="common">Myxococcus coralloides</name>
    <dbReference type="NCBI Taxonomy" id="1144275"/>
    <lineage>
        <taxon>Bacteria</taxon>
        <taxon>Pseudomonadati</taxon>
        <taxon>Myxococcota</taxon>
        <taxon>Myxococcia</taxon>
        <taxon>Myxococcales</taxon>
        <taxon>Cystobacterineae</taxon>
        <taxon>Myxococcaceae</taxon>
        <taxon>Corallococcus</taxon>
    </lineage>
</organism>
<reference evidence="9" key="2">
    <citation type="submission" date="2012-03" db="EMBL/GenBank/DDBJ databases">
        <title>Genome sequence of the fruiting myxobacterium Corallococcus coralloides DSM 2259.</title>
        <authorList>
            <person name="Huntley S."/>
            <person name="Zhang Y."/>
            <person name="Treuner-Lange A."/>
            <person name="Sensen C.W."/>
            <person name="Sogaard-Andersen L."/>
        </authorList>
    </citation>
    <scope>NUCLEOTIDE SEQUENCE [LARGE SCALE GENOMIC DNA]</scope>
    <source>
        <strain evidence="9">ATCC 25202 / DSM 2259 / NBRC 100086 / M2</strain>
    </source>
</reference>
<keyword evidence="9" id="KW-1185">Reference proteome</keyword>
<dbReference type="Gene3D" id="3.30.200.20">
    <property type="entry name" value="Phosphorylase Kinase, domain 1"/>
    <property type="match status" value="1"/>
</dbReference>
<dbReference type="PANTHER" id="PTHR43289:SF6">
    <property type="entry name" value="SERINE_THREONINE-PROTEIN KINASE NEKL-3"/>
    <property type="match status" value="1"/>
</dbReference>
<evidence type="ECO:0000256" key="1">
    <source>
        <dbReference type="ARBA" id="ARBA00022679"/>
    </source>
</evidence>
<feature type="region of interest" description="Disordered" evidence="5">
    <location>
        <begin position="326"/>
        <end position="347"/>
    </location>
</feature>